<dbReference type="Gene3D" id="1.20.5.170">
    <property type="match status" value="1"/>
</dbReference>
<dbReference type="EMBL" id="JANTQA010000045">
    <property type="protein sequence ID" value="KAJ3434167.1"/>
    <property type="molecule type" value="Genomic_DNA"/>
</dbReference>
<gene>
    <name evidence="4" type="ORF">M0812_20232</name>
</gene>
<evidence type="ECO:0000256" key="2">
    <source>
        <dbReference type="SAM" id="MobiDB-lite"/>
    </source>
</evidence>
<feature type="region of interest" description="Disordered" evidence="2">
    <location>
        <begin position="98"/>
        <end position="118"/>
    </location>
</feature>
<proteinExistence type="predicted"/>
<evidence type="ECO:0000259" key="3">
    <source>
        <dbReference type="PROSITE" id="PS50217"/>
    </source>
</evidence>
<dbReference type="GO" id="GO:0003700">
    <property type="term" value="F:DNA-binding transcription factor activity"/>
    <property type="evidence" value="ECO:0007669"/>
    <property type="project" value="InterPro"/>
</dbReference>
<dbReference type="SUPFAM" id="SSF57959">
    <property type="entry name" value="Leucine zipper domain"/>
    <property type="match status" value="1"/>
</dbReference>
<protein>
    <recommendedName>
        <fullName evidence="3">BZIP domain-containing protein</fullName>
    </recommendedName>
</protein>
<dbReference type="InterPro" id="IPR046347">
    <property type="entry name" value="bZIP_sf"/>
</dbReference>
<dbReference type="Pfam" id="PF00170">
    <property type="entry name" value="bZIP_1"/>
    <property type="match status" value="1"/>
</dbReference>
<evidence type="ECO:0000256" key="1">
    <source>
        <dbReference type="SAM" id="Coils"/>
    </source>
</evidence>
<dbReference type="AlphaFoldDB" id="A0AAV7YZF9"/>
<keyword evidence="1" id="KW-0175">Coiled coil</keyword>
<sequence>MESKIPIAKTENSQRKRSLEDNLPHEYLASQNENFFFLENTQNAEKDENLTLHKEKQKESKVVETEKDRKLQIRTRSRTRAVTIKKETQKLKSNLETQTLKKRRRRTTRRVTSKPLPSDKFDEKELERLENNRIAAREFRKREKDKITILQTKVEKLEKVNQQYRDSVSFLIERRNQMTRDLEQIQRGILSGITMGNTSMSSFFSPNQNNNQNNSNTNSTGNNNNQQKGGSSGKK</sequence>
<feature type="region of interest" description="Disordered" evidence="2">
    <location>
        <begin position="199"/>
        <end position="235"/>
    </location>
</feature>
<dbReference type="InterPro" id="IPR004827">
    <property type="entry name" value="bZIP"/>
</dbReference>
<feature type="domain" description="BZIP" evidence="3">
    <location>
        <begin position="122"/>
        <end position="185"/>
    </location>
</feature>
<dbReference type="Proteomes" id="UP001146793">
    <property type="component" value="Unassembled WGS sequence"/>
</dbReference>
<dbReference type="SMART" id="SM00338">
    <property type="entry name" value="BRLZ"/>
    <property type="match status" value="1"/>
</dbReference>
<feature type="compositionally biased region" description="Basic and acidic residues" evidence="2">
    <location>
        <begin position="12"/>
        <end position="24"/>
    </location>
</feature>
<dbReference type="PROSITE" id="PS50217">
    <property type="entry name" value="BZIP"/>
    <property type="match status" value="1"/>
</dbReference>
<name>A0AAV7YZF9_9EUKA</name>
<feature type="region of interest" description="Disordered" evidence="2">
    <location>
        <begin position="1"/>
        <end position="24"/>
    </location>
</feature>
<organism evidence="4 5">
    <name type="scientific">Anaeramoeba flamelloides</name>
    <dbReference type="NCBI Taxonomy" id="1746091"/>
    <lineage>
        <taxon>Eukaryota</taxon>
        <taxon>Metamonada</taxon>
        <taxon>Anaeramoebidae</taxon>
        <taxon>Anaeramoeba</taxon>
    </lineage>
</organism>
<comment type="caution">
    <text evidence="4">The sequence shown here is derived from an EMBL/GenBank/DDBJ whole genome shotgun (WGS) entry which is preliminary data.</text>
</comment>
<accession>A0AAV7YZF9</accession>
<feature type="compositionally biased region" description="Basic residues" evidence="2">
    <location>
        <begin position="100"/>
        <end position="112"/>
    </location>
</feature>
<reference evidence="4" key="1">
    <citation type="submission" date="2022-08" db="EMBL/GenBank/DDBJ databases">
        <title>Novel sulphate-reducing endosymbionts in the free-living metamonad Anaeramoeba.</title>
        <authorList>
            <person name="Jerlstrom-Hultqvist J."/>
            <person name="Cepicka I."/>
            <person name="Gallot-Lavallee L."/>
            <person name="Salas-Leiva D."/>
            <person name="Curtis B.A."/>
            <person name="Zahonova K."/>
            <person name="Pipaliya S."/>
            <person name="Dacks J."/>
            <person name="Roger A.J."/>
        </authorList>
    </citation>
    <scope>NUCLEOTIDE SEQUENCE</scope>
    <source>
        <strain evidence="4">Busselton2</strain>
    </source>
</reference>
<feature type="compositionally biased region" description="Low complexity" evidence="2">
    <location>
        <begin position="207"/>
        <end position="229"/>
    </location>
</feature>
<evidence type="ECO:0000313" key="5">
    <source>
        <dbReference type="Proteomes" id="UP001146793"/>
    </source>
</evidence>
<feature type="coiled-coil region" evidence="1">
    <location>
        <begin position="126"/>
        <end position="174"/>
    </location>
</feature>
<evidence type="ECO:0000313" key="4">
    <source>
        <dbReference type="EMBL" id="KAJ3434167.1"/>
    </source>
</evidence>